<feature type="region of interest" description="Disordered" evidence="1">
    <location>
        <begin position="1"/>
        <end position="30"/>
    </location>
</feature>
<proteinExistence type="predicted"/>
<evidence type="ECO:0000256" key="1">
    <source>
        <dbReference type="SAM" id="MobiDB-lite"/>
    </source>
</evidence>
<protein>
    <submittedName>
        <fullName evidence="2">Uncharacterized protein</fullName>
    </submittedName>
</protein>
<dbReference type="PANTHER" id="PTHR31099">
    <property type="entry name" value="OS06G0165300 PROTEIN"/>
    <property type="match status" value="1"/>
</dbReference>
<reference evidence="2" key="1">
    <citation type="journal article" date="2017" name="Nature">
        <title>The sunflower genome provides insights into oil metabolism, flowering and Asterid evolution.</title>
        <authorList>
            <person name="Badouin H."/>
            <person name="Gouzy J."/>
            <person name="Grassa C.J."/>
            <person name="Murat F."/>
            <person name="Staton S.E."/>
            <person name="Cottret L."/>
            <person name="Lelandais-Briere C."/>
            <person name="Owens G.L."/>
            <person name="Carrere S."/>
            <person name="Mayjonade B."/>
            <person name="Legrand L."/>
            <person name="Gill N."/>
            <person name="Kane N.C."/>
            <person name="Bowers J.E."/>
            <person name="Hubner S."/>
            <person name="Bellec A."/>
            <person name="Berard A."/>
            <person name="Berges H."/>
            <person name="Blanchet N."/>
            <person name="Boniface M.C."/>
            <person name="Brunel D."/>
            <person name="Catrice O."/>
            <person name="Chaidir N."/>
            <person name="Claudel C."/>
            <person name="Donnadieu C."/>
            <person name="Faraut T."/>
            <person name="Fievet G."/>
            <person name="Helmstetter N."/>
            <person name="King M."/>
            <person name="Knapp S.J."/>
            <person name="Lai Z."/>
            <person name="Le Paslier M.C."/>
            <person name="Lippi Y."/>
            <person name="Lorenzon L."/>
            <person name="Mandel J.R."/>
            <person name="Marage G."/>
            <person name="Marchand G."/>
            <person name="Marquand E."/>
            <person name="Bret-Mestries E."/>
            <person name="Morien E."/>
            <person name="Nambeesan S."/>
            <person name="Nguyen T."/>
            <person name="Pegot-Espagnet P."/>
            <person name="Pouilly N."/>
            <person name="Raftis F."/>
            <person name="Sallet E."/>
            <person name="Schiex T."/>
            <person name="Thomas J."/>
            <person name="Vandecasteele C."/>
            <person name="Vares D."/>
            <person name="Vear F."/>
            <person name="Vautrin S."/>
            <person name="Crespi M."/>
            <person name="Mangin B."/>
            <person name="Burke J.M."/>
            <person name="Salse J."/>
            <person name="Munos S."/>
            <person name="Vincourt P."/>
            <person name="Rieseberg L.H."/>
            <person name="Langlade N.B."/>
        </authorList>
    </citation>
    <scope>NUCLEOTIDE SEQUENCE</scope>
    <source>
        <tissue evidence="2">Leaves</tissue>
    </source>
</reference>
<dbReference type="Proteomes" id="UP000215914">
    <property type="component" value="Unassembled WGS sequence"/>
</dbReference>
<accession>A0A9K3HJ26</accession>
<sequence length="303" mass="34412">MAEPSNPLSTAAENPEPSSRTTEEVAKVNAPGKSLPELRWTESAFETLMTGIQILEAYGARYPQEGYTAGDAPAGFVSMFADWFGDCNLQLPFTVFVVEILEYYKLHISHLSIEPSVGDFRRFYQLTVQLGFFSFRQWEGAHKLMSPPKGMTKWKTKFFYVKAAAVTAKLQFRKVTRTIVIENISTPKAEMVDWFPRLPIIGSKKLDNRQLLVLRMMIDRLDRRARPVLREKNDDGLVVETPLWRMFCPDFAGKIEILKCGPGEEGWNRTIISNFRMPNEAALNAVLPEGKGIVLYSSYTVLE</sequence>
<dbReference type="Gramene" id="mRNA:HanXRQr2_Chr12g0556581">
    <property type="protein sequence ID" value="mRNA:HanXRQr2_Chr12g0556581"/>
    <property type="gene ID" value="HanXRQr2_Chr12g0556581"/>
</dbReference>
<organism evidence="2 3">
    <name type="scientific">Helianthus annuus</name>
    <name type="common">Common sunflower</name>
    <dbReference type="NCBI Taxonomy" id="4232"/>
    <lineage>
        <taxon>Eukaryota</taxon>
        <taxon>Viridiplantae</taxon>
        <taxon>Streptophyta</taxon>
        <taxon>Embryophyta</taxon>
        <taxon>Tracheophyta</taxon>
        <taxon>Spermatophyta</taxon>
        <taxon>Magnoliopsida</taxon>
        <taxon>eudicotyledons</taxon>
        <taxon>Gunneridae</taxon>
        <taxon>Pentapetalae</taxon>
        <taxon>asterids</taxon>
        <taxon>campanulids</taxon>
        <taxon>Asterales</taxon>
        <taxon>Asteraceae</taxon>
        <taxon>Asteroideae</taxon>
        <taxon>Heliantheae alliance</taxon>
        <taxon>Heliantheae</taxon>
        <taxon>Helianthus</taxon>
    </lineage>
</organism>
<gene>
    <name evidence="2" type="ORF">HanXRQr2_Chr12g0556581</name>
</gene>
<feature type="compositionally biased region" description="Polar residues" evidence="1">
    <location>
        <begin position="1"/>
        <end position="20"/>
    </location>
</feature>
<dbReference type="EMBL" id="MNCJ02000327">
    <property type="protein sequence ID" value="KAF5779202.1"/>
    <property type="molecule type" value="Genomic_DNA"/>
</dbReference>
<evidence type="ECO:0000313" key="3">
    <source>
        <dbReference type="Proteomes" id="UP000215914"/>
    </source>
</evidence>
<evidence type="ECO:0000313" key="2">
    <source>
        <dbReference type="EMBL" id="KAF5779202.1"/>
    </source>
</evidence>
<comment type="caution">
    <text evidence="2">The sequence shown here is derived from an EMBL/GenBank/DDBJ whole genome shotgun (WGS) entry which is preliminary data.</text>
</comment>
<reference evidence="2" key="2">
    <citation type="submission" date="2020-06" db="EMBL/GenBank/DDBJ databases">
        <title>Helianthus annuus Genome sequencing and assembly Release 2.</title>
        <authorList>
            <person name="Gouzy J."/>
            <person name="Langlade N."/>
            <person name="Munos S."/>
        </authorList>
    </citation>
    <scope>NUCLEOTIDE SEQUENCE</scope>
    <source>
        <tissue evidence="2">Leaves</tissue>
    </source>
</reference>
<dbReference type="AlphaFoldDB" id="A0A9K3HJ26"/>
<name>A0A9K3HJ26_HELAN</name>
<keyword evidence="3" id="KW-1185">Reference proteome</keyword>
<dbReference type="PANTHER" id="PTHR31099:SF49">
    <property type="entry name" value="MYOSIN HEAVY CHAIN-LIKE PROTEIN"/>
    <property type="match status" value="1"/>
</dbReference>